<dbReference type="Proteomes" id="UP000824533">
    <property type="component" value="Linkage Group LG09"/>
</dbReference>
<comment type="caution">
    <text evidence="1">The sequence shown here is derived from an EMBL/GenBank/DDBJ whole genome shotgun (WGS) entry which is preliminary data.</text>
</comment>
<evidence type="ECO:0000313" key="2">
    <source>
        <dbReference type="Proteomes" id="UP000824533"/>
    </source>
</evidence>
<dbReference type="EMBL" id="CM034395">
    <property type="protein sequence ID" value="KAJ0178743.1"/>
    <property type="molecule type" value="Genomic_DNA"/>
</dbReference>
<accession>A0ACC1D4C1</accession>
<name>A0ACC1D4C1_9NEOP</name>
<proteinExistence type="predicted"/>
<evidence type="ECO:0000313" key="1">
    <source>
        <dbReference type="EMBL" id="KAJ0178743.1"/>
    </source>
</evidence>
<organism evidence="1 2">
    <name type="scientific">Dendrolimus kikuchii</name>
    <dbReference type="NCBI Taxonomy" id="765133"/>
    <lineage>
        <taxon>Eukaryota</taxon>
        <taxon>Metazoa</taxon>
        <taxon>Ecdysozoa</taxon>
        <taxon>Arthropoda</taxon>
        <taxon>Hexapoda</taxon>
        <taxon>Insecta</taxon>
        <taxon>Pterygota</taxon>
        <taxon>Neoptera</taxon>
        <taxon>Endopterygota</taxon>
        <taxon>Lepidoptera</taxon>
        <taxon>Glossata</taxon>
        <taxon>Ditrysia</taxon>
        <taxon>Bombycoidea</taxon>
        <taxon>Lasiocampidae</taxon>
        <taxon>Dendrolimus</taxon>
    </lineage>
</organism>
<reference evidence="1 2" key="1">
    <citation type="journal article" date="2021" name="Front. Genet.">
        <title>Chromosome-Level Genome Assembly Reveals Significant Gene Expansion in the Toll and IMD Signaling Pathways of Dendrolimus kikuchii.</title>
        <authorList>
            <person name="Zhou J."/>
            <person name="Wu P."/>
            <person name="Xiong Z."/>
            <person name="Liu N."/>
            <person name="Zhao N."/>
            <person name="Ji M."/>
            <person name="Qiu Y."/>
            <person name="Yang B."/>
        </authorList>
    </citation>
    <scope>NUCLEOTIDE SEQUENCE [LARGE SCALE GENOMIC DNA]</scope>
    <source>
        <strain evidence="1">Ann1</strain>
    </source>
</reference>
<protein>
    <submittedName>
        <fullName evidence="1">Uncharacterized protein</fullName>
    </submittedName>
</protein>
<sequence length="584" mass="66243">MRPVSACIFIAILSFSIAEDLTTDGTPEWINNKLNSLEAPTTTSARLDPYIRKALLRALTELEESDNFTTGTDSNDDFTSTEVDDPQTDEIITETLPPTTEESGIQIHSFIVNGQAAFANNTNTTPTLIEKNISILGTTVGNVEQHVSKSNPTLYPFTEIFEARETGVNVQQTRSIQSSSKYDIPTEGKTSTKAVPTRPPTTTTRITTTTTTTTTTPRPTHNDDGENIEEVDDVHVYKAPLVAAFTVQQDAQGLPKKVIPLFQEPQSVNPLPKNNLPRNIIDNQPVIQIPSQSVNINQIPETDYVTQQILLQRHLEEKQKVLEEQLRLLQLQQRQQEDLLRKQQFLIQQKEAQRQQQNFFEQKYQSSNTVSNFQPLKTIPQNPTLDQPNAAFRPQNTQVLIQPSVLLDQQQQVTVANQQLPNREAVDFLHQLRNQQPQQFPLQENHLPQGIATYLQPNQVQVFHPGVNFNQFKPINDPLGLKQNTRVFRQESGVANFGLNQNYNRFNTFTPLQTNNRFYTNQNRQIQYNTDVDLKQLLSQTGFNGRAQEDLNIVSKVLSLNHGINNNVSNRLPFDTRSQIRTFL</sequence>
<gene>
    <name evidence="1" type="ORF">K1T71_005518</name>
</gene>
<keyword evidence="2" id="KW-1185">Reference proteome</keyword>